<dbReference type="InterPro" id="IPR024095">
    <property type="entry name" value="Vesicle_P115"/>
</dbReference>
<feature type="coiled-coil region" evidence="1">
    <location>
        <begin position="2121"/>
        <end position="2219"/>
    </location>
</feature>
<proteinExistence type="predicted"/>
<name>A0ABD3QXI9_9STRA</name>
<dbReference type="Gene3D" id="1.20.58.60">
    <property type="match status" value="1"/>
</dbReference>
<feature type="region of interest" description="Disordered" evidence="2">
    <location>
        <begin position="89"/>
        <end position="108"/>
    </location>
</feature>
<evidence type="ECO:0008006" key="5">
    <source>
        <dbReference type="Google" id="ProtNLM"/>
    </source>
</evidence>
<feature type="compositionally biased region" description="Polar residues" evidence="2">
    <location>
        <begin position="129"/>
        <end position="145"/>
    </location>
</feature>
<keyword evidence="1" id="KW-0175">Coiled coil</keyword>
<feature type="compositionally biased region" description="Basic and acidic residues" evidence="2">
    <location>
        <begin position="374"/>
        <end position="383"/>
    </location>
</feature>
<feature type="compositionally biased region" description="Basic and acidic residues" evidence="2">
    <location>
        <begin position="574"/>
        <end position="583"/>
    </location>
</feature>
<organism evidence="3 4">
    <name type="scientific">Cyclotella cryptica</name>
    <dbReference type="NCBI Taxonomy" id="29204"/>
    <lineage>
        <taxon>Eukaryota</taxon>
        <taxon>Sar</taxon>
        <taxon>Stramenopiles</taxon>
        <taxon>Ochrophyta</taxon>
        <taxon>Bacillariophyta</taxon>
        <taxon>Coscinodiscophyceae</taxon>
        <taxon>Thalassiosirophycidae</taxon>
        <taxon>Stephanodiscales</taxon>
        <taxon>Stephanodiscaceae</taxon>
        <taxon>Cyclotella</taxon>
    </lineage>
</organism>
<dbReference type="PANTHER" id="PTHR10013">
    <property type="entry name" value="GENERAL VESICULAR TRANSPORT FACTOR P115"/>
    <property type="match status" value="1"/>
</dbReference>
<evidence type="ECO:0000256" key="2">
    <source>
        <dbReference type="SAM" id="MobiDB-lite"/>
    </source>
</evidence>
<dbReference type="Proteomes" id="UP001516023">
    <property type="component" value="Unassembled WGS sequence"/>
</dbReference>
<dbReference type="EMBL" id="JABMIG020000007">
    <property type="protein sequence ID" value="KAL3804511.1"/>
    <property type="molecule type" value="Genomic_DNA"/>
</dbReference>
<gene>
    <name evidence="3" type="ORF">HJC23_002550</name>
</gene>
<dbReference type="PANTHER" id="PTHR10013:SF0">
    <property type="entry name" value="GENERAL VESICULAR TRANSPORT FACTOR P115"/>
    <property type="match status" value="1"/>
</dbReference>
<feature type="region of interest" description="Disordered" evidence="2">
    <location>
        <begin position="562"/>
        <end position="583"/>
    </location>
</feature>
<feature type="coiled-coil region" evidence="1">
    <location>
        <begin position="1438"/>
        <end position="1585"/>
    </location>
</feature>
<feature type="coiled-coil region" evidence="1">
    <location>
        <begin position="995"/>
        <end position="1122"/>
    </location>
</feature>
<feature type="coiled-coil region" evidence="1">
    <location>
        <begin position="1168"/>
        <end position="1414"/>
    </location>
</feature>
<dbReference type="Gene3D" id="1.25.10.10">
    <property type="entry name" value="Leucine-rich Repeat Variant"/>
    <property type="match status" value="2"/>
</dbReference>
<dbReference type="InterPro" id="IPR011989">
    <property type="entry name" value="ARM-like"/>
</dbReference>
<feature type="region of interest" description="Disordered" evidence="2">
    <location>
        <begin position="374"/>
        <end position="420"/>
    </location>
</feature>
<evidence type="ECO:0000313" key="3">
    <source>
        <dbReference type="EMBL" id="KAL3804511.1"/>
    </source>
</evidence>
<keyword evidence="4" id="KW-1185">Reference proteome</keyword>
<protein>
    <recommendedName>
        <fullName evidence="5">Vesicle tethering protein Uso1/P115-like head domain-containing protein</fullName>
    </recommendedName>
</protein>
<comment type="caution">
    <text evidence="3">The sequence shown here is derived from an EMBL/GenBank/DDBJ whole genome shotgun (WGS) entry which is preliminary data.</text>
</comment>
<feature type="coiled-coil region" evidence="1">
    <location>
        <begin position="1970"/>
        <end position="2089"/>
    </location>
</feature>
<evidence type="ECO:0000256" key="1">
    <source>
        <dbReference type="SAM" id="Coils"/>
    </source>
</evidence>
<sequence>MPSSAAAIDVELLIDRLLSASTPSDCLESLEQLQNQCRLKSFPSSGVELSNDEFRAEEERRSSAVDTIIGNKLVLGALCSLIAQSSLPSIHPGDSSSDDNRSSGMEVEGGETAACELLLQLLPSPPDSAATTASRDNKGATTAELQKQRQLKRRVEFTSKTLLHFHELDEQDTDIPTQLHDTIALIPSLLDCLCASTHPNSNETPVYARVLSLQILSSLLHASPGALREQLMKAPDGINRLVDLLGYGDTSPMVNDGSATVPEEVRNQAILFLTHLASSSSMLARLITFSEGYDRALKIGLECGSDRLTGGSAVAIDCLELCLALAYADDVARELFLGGGDGRGNLDRLAMFMDLRGGERFLSAERNAWWSEELRRQREEKKSGPGKNAEEGPGSKADEERKGKSGKRGKQRKDDDLDDILRGADSALTSTKTEAPLKPSSEANNTFVPIGPPVPYLTPNETVIADSICNLILVLLYDGDYKSDMSQPPRSFTDTSLAKRRARAKTIAAHDLLTRSIIDCALYTLPPPGVDFVSAVPPSTLQQKALMTMAVLGSMGDTILNDADGPSKSAVDGTSEKSKREVEDTTKLQTHLLFETMPLYLQGRVTAMERLMYLACTGAYRPQNDGDETAEATSSLISVNAIAAFRSCLPAETACRMVLHALAPPPPDEAAEAVAPLDMPVVTKLVTTLVENLRFLQSKQVLYQQTEGQHDESYDHDITNIYSATIGASGAADALGVLLTRGEGDTTREMLLRMPPLPPPPVEPVEAGEAPTASPEYISSSSLIDFVLQFIASFDHNGDLHSKSHSHSPSAAFHKSVAYVTFSLLRLLAEWIEGMPNAVFEVLSSPSSVTLGVLVRSKTYSPVSVMSGLLLGLCLEYIDDNYRERTSSNSTTNMENSAWTKETIVNMIQSMGVGKYFGMLDEWKKKAFPLPYCPGDAGPALERRAASTWYSQSVTQVRRRIVATLAGDDSCENELDSDVEGEDGSAATRSLRKMVKSQAKEMEDLQTRLEEALQTIDTQSSQIKSLKRVSELGTSAETNDMLAEYADKIAELEKEKVQIINEAEKQSNLQKEVLSARDQEIASLQEELRKARVAAEERERDYENLSEEMAGLSAAYTSLEEEYRSISCTNSTGGVKETTAGGASSMEDEGLSSVPGGEAAAEDPGRSHSTLIHELQMLQEENTRLREDVRAANEWMAMAVSKMDEMGRENESLSISLEETRRQATVLPQDVLKSKDDELAEQQVLLKGLRERNEEAQEWIASAVTRLDTLTKEVEELKLRNAKLEKATHEHDVLRSELEEAKAQNATLTVECQTLQSNLTEFQSWSDTAQNRLSEMEAALREVTAERDELKNSPQTSSDDMKTLVDSLIAELNKKTDEINDANTLVEQVQSQLIEESEANRVAVDNLVKELNHQKQLTETLTCERDELLTHDVSRTRLSEMEASLQKTIAERDELEESLKSSPTVSTVQVESLQFELEKKIDELKDLRSQLEQVQSQLIEESDANEAAVEDLRNELELEKQRAAELASKMEELTTQLSSKQLEIVSINTDNLSLNTQIVELNRRIDDLEAAKNAAESHAEDLMKLSAPAPVTSNLEDEIIAITADRNEIKSHFDDLSEEYELKKQTLERVQMENGNLLARNRALEQDNKSLEYQFKQLQSRITELEEQLIISKEDNTSLQEALDDMKKRSEEVVKLWKERAEELEANVSSLETQIEDQEKEASDAIAQWEARCSSLEGSGESVIQQWQERVQSMETDIAALENQVSTLSQKNEVLENSIEASSRKLQSEIEEKDEAIASYDEQIDLLTKELIATREESEQVVKQWQDRSEELEAGINELNETLHNQQLEATDAIFQWEARCAELNEKIEELEVQALSADRLRESLSTADQNLTEKEEEVARLLSELDSLRNAESQKESQISSLSSQLEYTQYKLNQSVAERELLLQSLAHKETEHADQVKDILKEKDESIHTLKTNANDLNVKLEESQARLLEVNEQLVLKDHDWNEKVRSLNARIAELETNQSTSSKTLQEEFEQLKEKCHALEHQNSHCELKKDEALRELEESKVALYELQEELRRSKEELQSFTTDQFSARANEIATHALRQQMLDVRSQYEADRKALAIEKEARQAAEDAIKKLKVDLALLSQATEYDENVDVHVRKIAKKMSVENTRRERQEMEELRSALEQLKEELGTCRWKEREAEEKAANARLQKSILEQEVCAAKSDMALMEQAIEDLETSKIDVCVSMEYRIQTLLNERLSLEKSYQEDFAGIKAQLGRVFQERDSLIHRLEQSEKANAALTLNTFVGEESESEVARLRLERAQLLARITEIGVDSERRVREAVAAHASSADAELIIEKQSRKSLECTLADVMSELEDVKSQLRAQTALQDSEEIDHVVTELRESLADLQISNKELQAANQELNAKFYEAEKESQKLINSLGQKLQAAESRLRAEERENRFEAALASEIALLRCEDLSHTQNQSPEKVLESGKESIDQNVIAMYDYVVELKTSYEEERHNYKILLAENEELLALLGQLVKDDSNLTVAQS</sequence>
<feature type="region of interest" description="Disordered" evidence="2">
    <location>
        <begin position="126"/>
        <end position="147"/>
    </location>
</feature>
<feature type="region of interest" description="Disordered" evidence="2">
    <location>
        <begin position="1130"/>
        <end position="1166"/>
    </location>
</feature>
<feature type="coiled-coil region" evidence="1">
    <location>
        <begin position="1613"/>
        <end position="1919"/>
    </location>
</feature>
<evidence type="ECO:0000313" key="4">
    <source>
        <dbReference type="Proteomes" id="UP001516023"/>
    </source>
</evidence>
<feature type="coiled-coil region" evidence="1">
    <location>
        <begin position="2362"/>
        <end position="2465"/>
    </location>
</feature>
<dbReference type="SUPFAM" id="SSF57997">
    <property type="entry name" value="Tropomyosin"/>
    <property type="match status" value="1"/>
</dbReference>
<accession>A0ABD3QXI9</accession>
<reference evidence="3 4" key="1">
    <citation type="journal article" date="2020" name="G3 (Bethesda)">
        <title>Improved Reference Genome for Cyclotella cryptica CCMP332, a Model for Cell Wall Morphogenesis, Salinity Adaptation, and Lipid Production in Diatoms (Bacillariophyta).</title>
        <authorList>
            <person name="Roberts W.R."/>
            <person name="Downey K.M."/>
            <person name="Ruck E.C."/>
            <person name="Traller J.C."/>
            <person name="Alverson A.J."/>
        </authorList>
    </citation>
    <scope>NUCLEOTIDE SEQUENCE [LARGE SCALE GENOMIC DNA]</scope>
    <source>
        <strain evidence="3 4">CCMP332</strain>
    </source>
</reference>